<feature type="transmembrane region" description="Helical" evidence="7">
    <location>
        <begin position="137"/>
        <end position="155"/>
    </location>
</feature>
<dbReference type="InterPro" id="IPR005828">
    <property type="entry name" value="MFS_sugar_transport-like"/>
</dbReference>
<dbReference type="AlphaFoldDB" id="A0A1V6V2I4"/>
<dbReference type="PROSITE" id="PS00217">
    <property type="entry name" value="SUGAR_TRANSPORT_2"/>
    <property type="match status" value="1"/>
</dbReference>
<feature type="transmembrane region" description="Helical" evidence="7">
    <location>
        <begin position="352"/>
        <end position="373"/>
    </location>
</feature>
<evidence type="ECO:0000256" key="6">
    <source>
        <dbReference type="ARBA" id="ARBA00023136"/>
    </source>
</evidence>
<dbReference type="PANTHER" id="PTHR48022">
    <property type="entry name" value="PLASTIDIC GLUCOSE TRANSPORTER 4"/>
    <property type="match status" value="1"/>
</dbReference>
<evidence type="ECO:0000259" key="8">
    <source>
        <dbReference type="PROSITE" id="PS50850"/>
    </source>
</evidence>
<evidence type="ECO:0000313" key="10">
    <source>
        <dbReference type="Proteomes" id="UP000191500"/>
    </source>
</evidence>
<evidence type="ECO:0000313" key="9">
    <source>
        <dbReference type="EMBL" id="OQE44689.1"/>
    </source>
</evidence>
<dbReference type="PANTHER" id="PTHR48022:SF74">
    <property type="entry name" value="SUGAR TRANSPORTER, PUTATIVE (AFU_ORTHOLOGUE AFUA_8G02010)-RELATED"/>
    <property type="match status" value="1"/>
</dbReference>
<dbReference type="InterPro" id="IPR020846">
    <property type="entry name" value="MFS_dom"/>
</dbReference>
<feature type="transmembrane region" description="Helical" evidence="7">
    <location>
        <begin position="478"/>
        <end position="498"/>
    </location>
</feature>
<dbReference type="InterPro" id="IPR005829">
    <property type="entry name" value="Sugar_transporter_CS"/>
</dbReference>
<evidence type="ECO:0000256" key="1">
    <source>
        <dbReference type="ARBA" id="ARBA00004141"/>
    </source>
</evidence>
<feature type="transmembrane region" description="Helical" evidence="7">
    <location>
        <begin position="161"/>
        <end position="182"/>
    </location>
</feature>
<evidence type="ECO:0000256" key="7">
    <source>
        <dbReference type="SAM" id="Phobius"/>
    </source>
</evidence>
<dbReference type="InterPro" id="IPR003663">
    <property type="entry name" value="Sugar/inositol_transpt"/>
</dbReference>
<evidence type="ECO:0000256" key="2">
    <source>
        <dbReference type="ARBA" id="ARBA00010992"/>
    </source>
</evidence>
<dbReference type="InterPro" id="IPR049192">
    <property type="entry name" value="DUF4246_C"/>
</dbReference>
<dbReference type="EMBL" id="MDDG01000002">
    <property type="protein sequence ID" value="OQE44689.1"/>
    <property type="molecule type" value="Genomic_DNA"/>
</dbReference>
<dbReference type="InterPro" id="IPR050360">
    <property type="entry name" value="MFS_Sugar_Transporters"/>
</dbReference>
<comment type="similarity">
    <text evidence="2">Belongs to the major facilitator superfamily. Sugar transporter (TC 2.A.1.1) family.</text>
</comment>
<dbReference type="InterPro" id="IPR036259">
    <property type="entry name" value="MFS_trans_sf"/>
</dbReference>
<keyword evidence="5 7" id="KW-1133">Transmembrane helix</keyword>
<dbReference type="SUPFAM" id="SSF103473">
    <property type="entry name" value="MFS general substrate transporter"/>
    <property type="match status" value="1"/>
</dbReference>
<keyword evidence="10" id="KW-1185">Reference proteome</keyword>
<feature type="transmembrane region" description="Helical" evidence="7">
    <location>
        <begin position="227"/>
        <end position="248"/>
    </location>
</feature>
<feature type="transmembrane region" description="Helical" evidence="7">
    <location>
        <begin position="380"/>
        <end position="402"/>
    </location>
</feature>
<keyword evidence="4 7" id="KW-0812">Transmembrane</keyword>
<dbReference type="Gene3D" id="1.20.1250.20">
    <property type="entry name" value="MFS general substrate transporter like domains"/>
    <property type="match status" value="1"/>
</dbReference>
<evidence type="ECO:0000256" key="3">
    <source>
        <dbReference type="ARBA" id="ARBA00022448"/>
    </source>
</evidence>
<reference evidence="10" key="1">
    <citation type="journal article" date="2017" name="Nat. Microbiol.">
        <title>Global analysis of biosynthetic gene clusters reveals vast potential of secondary metabolite production in Penicillium species.</title>
        <authorList>
            <person name="Nielsen J.C."/>
            <person name="Grijseels S."/>
            <person name="Prigent S."/>
            <person name="Ji B."/>
            <person name="Dainat J."/>
            <person name="Nielsen K.F."/>
            <person name="Frisvad J.C."/>
            <person name="Workman M."/>
            <person name="Nielsen J."/>
        </authorList>
    </citation>
    <scope>NUCLEOTIDE SEQUENCE [LARGE SCALE GENOMIC DNA]</scope>
    <source>
        <strain evidence="10">IBT 31321</strain>
    </source>
</reference>
<dbReference type="Pfam" id="PF14033">
    <property type="entry name" value="DUF4246"/>
    <property type="match status" value="1"/>
</dbReference>
<dbReference type="Pfam" id="PF00083">
    <property type="entry name" value="Sugar_tr"/>
    <property type="match status" value="1"/>
</dbReference>
<dbReference type="GO" id="GO:0005351">
    <property type="term" value="F:carbohydrate:proton symporter activity"/>
    <property type="evidence" value="ECO:0007669"/>
    <property type="project" value="TreeGrafter"/>
</dbReference>
<sequence>MTITKSFEPASNGTLRERSRAVAAQVEEQQSWLERKLKPKKVSARYPFKGTPLLYATCAFGSLGDSLFGYNSGIMSGLLVNEVFIARFFKNYGGADGTTSGVDPSITGISVACLQAAAAVGALIAGRLGDIIGRKKCVRLGAFIYFFSSFIQMFAPGFATFIAGRTIQGLGVGFLSMTVPIIQTEIAAPHRRGLMVGIEYSCLIAGYMLSCWVDYGFNFLLPHNISWQGPFIIQIVFSFILFGMSFFLPETPRWLALNGFVDESLQTIADLHSDGNTEAEHVQRTFLEIQEAVIYENNLGKSSWKEMFTRYRKRTIVGITVQMYAQINGINIISFYLPSTLSSAGYDNRKSLLFTAANAIPYTAATVVTWWLADRWGRKPLLITGGLGMAVLLAIVCVFTEINVDVHVKANGQYAFVMLYNIMYGFTWGPMPWLLPAEIFPLRGRSKGMALATTSNWIFNFIIGMVSPDAFAGIHGYFYLVIAGFCLSSALLVHFYYVETAHHSLEEIAVAFGDKAFADSDEVMEMTDAKRPWDDVLKNGTTSGYPLRVKTFGSEAIDADRIWDTWADYCVKAKEYLALPELDQKYRVRHQESYEPEEPDDILGSVEPLICENWEWEDFWDWKKGETAKFFIGKGRNYGDSLEVDHMYQSISLQDDFRENGLQVIVSVSGIFLTPKNPSFEGDNDFHVEGLFNEHIVAVARYYYDVENITDAHISFQHKDDSNPYECRVDPDAMHKIFVLTPFDIDAYGPNEIQILVSVVTQHGRFPAWSNTLRHKIRLFTQKTWVAPVTNALCPFSW</sequence>
<feature type="transmembrane region" description="Helical" evidence="7">
    <location>
        <begin position="315"/>
        <end position="337"/>
    </location>
</feature>
<keyword evidence="3" id="KW-0813">Transport</keyword>
<accession>A0A1V6V2I4</accession>
<comment type="caution">
    <text evidence="9">The sequence shown here is derived from an EMBL/GenBank/DDBJ whole genome shotgun (WGS) entry which is preliminary data.</text>
</comment>
<gene>
    <name evidence="9" type="ORF">PENCOP_c002G04450</name>
</gene>
<feature type="transmembrane region" description="Helical" evidence="7">
    <location>
        <begin position="414"/>
        <end position="436"/>
    </location>
</feature>
<dbReference type="PROSITE" id="PS50850">
    <property type="entry name" value="MFS"/>
    <property type="match status" value="1"/>
</dbReference>
<evidence type="ECO:0000256" key="4">
    <source>
        <dbReference type="ARBA" id="ARBA00022692"/>
    </source>
</evidence>
<evidence type="ECO:0000256" key="5">
    <source>
        <dbReference type="ARBA" id="ARBA00022989"/>
    </source>
</evidence>
<keyword evidence="6 7" id="KW-0472">Membrane</keyword>
<comment type="subcellular location">
    <subcellularLocation>
        <location evidence="1">Membrane</location>
        <topology evidence="1">Multi-pass membrane protein</topology>
    </subcellularLocation>
</comment>
<protein>
    <recommendedName>
        <fullName evidence="8">Major facilitator superfamily (MFS) profile domain-containing protein</fullName>
    </recommendedName>
</protein>
<organism evidence="9 10">
    <name type="scientific">Penicillium coprophilum</name>
    <dbReference type="NCBI Taxonomy" id="36646"/>
    <lineage>
        <taxon>Eukaryota</taxon>
        <taxon>Fungi</taxon>
        <taxon>Dikarya</taxon>
        <taxon>Ascomycota</taxon>
        <taxon>Pezizomycotina</taxon>
        <taxon>Eurotiomycetes</taxon>
        <taxon>Eurotiomycetidae</taxon>
        <taxon>Eurotiales</taxon>
        <taxon>Aspergillaceae</taxon>
        <taxon>Penicillium</taxon>
    </lineage>
</organism>
<dbReference type="FunFam" id="1.20.1250.20:FF:000134">
    <property type="entry name" value="MFS sugar transporter protein"/>
    <property type="match status" value="1"/>
</dbReference>
<dbReference type="Proteomes" id="UP000191500">
    <property type="component" value="Unassembled WGS sequence"/>
</dbReference>
<name>A0A1V6V2I4_9EURO</name>
<proteinExistence type="inferred from homology"/>
<dbReference type="GO" id="GO:0016020">
    <property type="term" value="C:membrane"/>
    <property type="evidence" value="ECO:0007669"/>
    <property type="project" value="UniProtKB-SubCell"/>
</dbReference>
<feature type="transmembrane region" description="Helical" evidence="7">
    <location>
        <begin position="448"/>
        <end position="466"/>
    </location>
</feature>
<feature type="transmembrane region" description="Helical" evidence="7">
    <location>
        <begin position="106"/>
        <end position="125"/>
    </location>
</feature>
<dbReference type="PRINTS" id="PR00171">
    <property type="entry name" value="SUGRTRNSPORT"/>
</dbReference>
<dbReference type="NCBIfam" id="TIGR00879">
    <property type="entry name" value="SP"/>
    <property type="match status" value="1"/>
</dbReference>
<feature type="domain" description="Major facilitator superfamily (MFS) profile" evidence="8">
    <location>
        <begin position="57"/>
        <end position="501"/>
    </location>
</feature>
<feature type="transmembrane region" description="Helical" evidence="7">
    <location>
        <begin position="194"/>
        <end position="215"/>
    </location>
</feature>